<dbReference type="Gene3D" id="1.10.1740.10">
    <property type="match status" value="1"/>
</dbReference>
<evidence type="ECO:0000259" key="6">
    <source>
        <dbReference type="Pfam" id="PF04542"/>
    </source>
</evidence>
<dbReference type="SUPFAM" id="SSF88946">
    <property type="entry name" value="Sigma2 domain of RNA polymerase sigma factors"/>
    <property type="match status" value="1"/>
</dbReference>
<dbReference type="PANTHER" id="PTHR43133">
    <property type="entry name" value="RNA POLYMERASE ECF-TYPE SIGMA FACTO"/>
    <property type="match status" value="1"/>
</dbReference>
<evidence type="ECO:0000256" key="4">
    <source>
        <dbReference type="ARBA" id="ARBA00023163"/>
    </source>
</evidence>
<organism evidence="8 9">
    <name type="scientific">Engelhardtia mirabilis</name>
    <dbReference type="NCBI Taxonomy" id="2528011"/>
    <lineage>
        <taxon>Bacteria</taxon>
        <taxon>Pseudomonadati</taxon>
        <taxon>Planctomycetota</taxon>
        <taxon>Planctomycetia</taxon>
        <taxon>Planctomycetia incertae sedis</taxon>
        <taxon>Engelhardtia</taxon>
    </lineage>
</organism>
<dbReference type="InterPro" id="IPR013325">
    <property type="entry name" value="RNA_pol_sigma_r2"/>
</dbReference>
<dbReference type="GO" id="GO:0006352">
    <property type="term" value="P:DNA-templated transcription initiation"/>
    <property type="evidence" value="ECO:0007669"/>
    <property type="project" value="InterPro"/>
</dbReference>
<sequence>MDERTDGELLTAWVKGDQGAFTTLVERHQTVLLRHARALLGPGGAAEDVVQEAFVRLARRPPALAADSVGDGERETAQLRGWLHTVTRNAAMDMMRSDARRTRRESEVAPEEATGGGLDGVEAEDTREAVERGLDRLPPAQREVLVLRLVGERSYREIAEITGRKTGTVGWLISEGLKALSNELAHLCPATAGGEGGAL</sequence>
<dbReference type="SUPFAM" id="SSF88659">
    <property type="entry name" value="Sigma3 and sigma4 domains of RNA polymerase sigma factors"/>
    <property type="match status" value="1"/>
</dbReference>
<dbReference type="CDD" id="cd06171">
    <property type="entry name" value="Sigma70_r4"/>
    <property type="match status" value="1"/>
</dbReference>
<dbReference type="KEGG" id="pbap:Pla133_50530"/>
<dbReference type="Proteomes" id="UP000316921">
    <property type="component" value="Chromosome"/>
</dbReference>
<keyword evidence="2" id="KW-0805">Transcription regulation</keyword>
<accession>A0A518BSI5</accession>
<dbReference type="InterPro" id="IPR039425">
    <property type="entry name" value="RNA_pol_sigma-70-like"/>
</dbReference>
<evidence type="ECO:0000259" key="7">
    <source>
        <dbReference type="Pfam" id="PF08281"/>
    </source>
</evidence>
<name>A0A518BSI5_9BACT</name>
<dbReference type="InterPro" id="IPR007627">
    <property type="entry name" value="RNA_pol_sigma70_r2"/>
</dbReference>
<dbReference type="EMBL" id="CP036287">
    <property type="protein sequence ID" value="QDU69930.1"/>
    <property type="molecule type" value="Genomic_DNA"/>
</dbReference>
<protein>
    <submittedName>
        <fullName evidence="8">ECF RNA polymerase sigma factor SigW</fullName>
    </submittedName>
</protein>
<feature type="compositionally biased region" description="Basic and acidic residues" evidence="5">
    <location>
        <begin position="98"/>
        <end position="107"/>
    </location>
</feature>
<reference evidence="8 9" key="1">
    <citation type="submission" date="2019-02" db="EMBL/GenBank/DDBJ databases">
        <title>Deep-cultivation of Planctomycetes and their phenomic and genomic characterization uncovers novel biology.</title>
        <authorList>
            <person name="Wiegand S."/>
            <person name="Jogler M."/>
            <person name="Boedeker C."/>
            <person name="Pinto D."/>
            <person name="Vollmers J."/>
            <person name="Rivas-Marin E."/>
            <person name="Kohn T."/>
            <person name="Peeters S.H."/>
            <person name="Heuer A."/>
            <person name="Rast P."/>
            <person name="Oberbeckmann S."/>
            <person name="Bunk B."/>
            <person name="Jeske O."/>
            <person name="Meyerdierks A."/>
            <person name="Storesund J.E."/>
            <person name="Kallscheuer N."/>
            <person name="Luecker S."/>
            <person name="Lage O.M."/>
            <person name="Pohl T."/>
            <person name="Merkel B.J."/>
            <person name="Hornburger P."/>
            <person name="Mueller R.-W."/>
            <person name="Bruemmer F."/>
            <person name="Labrenz M."/>
            <person name="Spormann A.M."/>
            <person name="Op den Camp H."/>
            <person name="Overmann J."/>
            <person name="Amann R."/>
            <person name="Jetten M.S.M."/>
            <person name="Mascher T."/>
            <person name="Medema M.H."/>
            <person name="Devos D.P."/>
            <person name="Kaster A.-K."/>
            <person name="Ovreas L."/>
            <person name="Rohde M."/>
            <person name="Galperin M.Y."/>
            <person name="Jogler C."/>
        </authorList>
    </citation>
    <scope>NUCLEOTIDE SEQUENCE [LARGE SCALE GENOMIC DNA]</scope>
    <source>
        <strain evidence="8 9">Pla133</strain>
    </source>
</reference>
<evidence type="ECO:0000256" key="2">
    <source>
        <dbReference type="ARBA" id="ARBA00023015"/>
    </source>
</evidence>
<dbReference type="GO" id="GO:0003677">
    <property type="term" value="F:DNA binding"/>
    <property type="evidence" value="ECO:0007669"/>
    <property type="project" value="InterPro"/>
</dbReference>
<dbReference type="GO" id="GO:0016987">
    <property type="term" value="F:sigma factor activity"/>
    <property type="evidence" value="ECO:0007669"/>
    <property type="project" value="UniProtKB-KW"/>
</dbReference>
<feature type="region of interest" description="Disordered" evidence="5">
    <location>
        <begin position="98"/>
        <end position="123"/>
    </location>
</feature>
<dbReference type="NCBIfam" id="TIGR02937">
    <property type="entry name" value="sigma70-ECF"/>
    <property type="match status" value="1"/>
</dbReference>
<dbReference type="Pfam" id="PF08281">
    <property type="entry name" value="Sigma70_r4_2"/>
    <property type="match status" value="1"/>
</dbReference>
<dbReference type="AlphaFoldDB" id="A0A518BSI5"/>
<dbReference type="Gene3D" id="1.10.10.10">
    <property type="entry name" value="Winged helix-like DNA-binding domain superfamily/Winged helix DNA-binding domain"/>
    <property type="match status" value="1"/>
</dbReference>
<dbReference type="PANTHER" id="PTHR43133:SF51">
    <property type="entry name" value="RNA POLYMERASE SIGMA FACTOR"/>
    <property type="match status" value="1"/>
</dbReference>
<evidence type="ECO:0000256" key="1">
    <source>
        <dbReference type="ARBA" id="ARBA00010641"/>
    </source>
</evidence>
<dbReference type="Pfam" id="PF04542">
    <property type="entry name" value="Sigma70_r2"/>
    <property type="match status" value="1"/>
</dbReference>
<dbReference type="RefSeq" id="WP_145070289.1">
    <property type="nucleotide sequence ID" value="NZ_CP036287.1"/>
</dbReference>
<dbReference type="InterPro" id="IPR013324">
    <property type="entry name" value="RNA_pol_sigma_r3/r4-like"/>
</dbReference>
<dbReference type="InterPro" id="IPR036388">
    <property type="entry name" value="WH-like_DNA-bd_sf"/>
</dbReference>
<gene>
    <name evidence="8" type="primary">sigW_18</name>
    <name evidence="8" type="ORF">Pla133_50530</name>
</gene>
<dbReference type="InterPro" id="IPR014284">
    <property type="entry name" value="RNA_pol_sigma-70_dom"/>
</dbReference>
<proteinExistence type="inferred from homology"/>
<feature type="domain" description="RNA polymerase sigma-70 region 2" evidence="6">
    <location>
        <begin position="24"/>
        <end position="100"/>
    </location>
</feature>
<evidence type="ECO:0000256" key="3">
    <source>
        <dbReference type="ARBA" id="ARBA00023082"/>
    </source>
</evidence>
<keyword evidence="4" id="KW-0804">Transcription</keyword>
<keyword evidence="3" id="KW-0731">Sigma factor</keyword>
<dbReference type="InterPro" id="IPR013249">
    <property type="entry name" value="RNA_pol_sigma70_r4_t2"/>
</dbReference>
<evidence type="ECO:0000313" key="9">
    <source>
        <dbReference type="Proteomes" id="UP000316921"/>
    </source>
</evidence>
<comment type="similarity">
    <text evidence="1">Belongs to the sigma-70 factor family. ECF subfamily.</text>
</comment>
<keyword evidence="9" id="KW-1185">Reference proteome</keyword>
<feature type="domain" description="RNA polymerase sigma factor 70 region 4 type 2" evidence="7">
    <location>
        <begin position="128"/>
        <end position="180"/>
    </location>
</feature>
<evidence type="ECO:0000256" key="5">
    <source>
        <dbReference type="SAM" id="MobiDB-lite"/>
    </source>
</evidence>
<evidence type="ECO:0000313" key="8">
    <source>
        <dbReference type="EMBL" id="QDU69930.1"/>
    </source>
</evidence>